<feature type="signal peptide" evidence="6">
    <location>
        <begin position="1"/>
        <end position="23"/>
    </location>
</feature>
<feature type="chain" id="PRO_5047302493" description="non-reducing end alpha-L-arabinofuranosidase" evidence="6">
    <location>
        <begin position="24"/>
        <end position="660"/>
    </location>
</feature>
<keyword evidence="9" id="KW-1185">Reference proteome</keyword>
<keyword evidence="5" id="KW-0378">Hydrolase</keyword>
<evidence type="ECO:0000256" key="5">
    <source>
        <dbReference type="ARBA" id="ARBA00022801"/>
    </source>
</evidence>
<dbReference type="InterPro" id="IPR051563">
    <property type="entry name" value="Glycosyl_Hydrolase_51"/>
</dbReference>
<evidence type="ECO:0000256" key="4">
    <source>
        <dbReference type="ARBA" id="ARBA00022729"/>
    </source>
</evidence>
<evidence type="ECO:0000313" key="8">
    <source>
        <dbReference type="EMBL" id="MFC0512875.1"/>
    </source>
</evidence>
<evidence type="ECO:0000256" key="6">
    <source>
        <dbReference type="SAM" id="SignalP"/>
    </source>
</evidence>
<dbReference type="InterPro" id="IPR010720">
    <property type="entry name" value="Alpha-L-AF_C"/>
</dbReference>
<sequence>MMRKIGCIALLLMLAFAGFRASAQQKTDVAKPKEISPDLFGIFFEDLSYAADGGLYAELIQNRSFEYSPADNRDWNSMTAWKYETDGFGYGTISVETAAPVHPNNPHYILLDIQDEGQKGVGLENSGFDGMPVKAGKNYSFSVFLNVMSGQSLPVKVALVDRKGKELGSSSFTTSNKGWKKYTEQIHVNFDNDSAKLVLLIKAKGKVGIDMVSLFPEETFKNHKNGLRADLAQVIADIKPKFMRFPGGCLTHGDGIANIYRWKNTIGPVEQRVEQRNIWNYHQSVGLGYFEYFQFCEDIGAKPVPVLAAGVSCQNSGGTWRIGGTGQKGIPMEEMSAYVQDVLDLIEYANGPATSIWGTKRAAAGHPAPFNLEYLGIGNEDKITGIFEERFRMIYDAVHKAHPEIKIIGTVGPSPNGEDFDKGWKLADQLSVGIVDEHYYEKPQWFLKNTARYDSYNRLRSKVYIGEYASWGNTLFNALAEAVYMTSLESNGDVVRMASYAPLIARIGHTSWNPNLIYFNGTKVFPTVNYYVQQQFAANSGNEYLPGIIKLKGEKTVIDTTAGTSSVRDSATGDVILKIANAGNATLSGEADLSKINKLPKSATLIVISGDPGAKNSSDTPQAVLPQSSVIKLKKKWAFTVPAYSLTVVRISGANAEKRK</sequence>
<evidence type="ECO:0000256" key="3">
    <source>
        <dbReference type="ARBA" id="ARBA00012670"/>
    </source>
</evidence>
<reference evidence="8 9" key="1">
    <citation type="submission" date="2024-09" db="EMBL/GenBank/DDBJ databases">
        <authorList>
            <person name="Sun Q."/>
            <person name="Mori K."/>
        </authorList>
    </citation>
    <scope>NUCLEOTIDE SEQUENCE [LARGE SCALE GENOMIC DNA]</scope>
    <source>
        <strain evidence="8 9">NCAIM B.02415</strain>
    </source>
</reference>
<dbReference type="SUPFAM" id="SSF49785">
    <property type="entry name" value="Galactose-binding domain-like"/>
    <property type="match status" value="1"/>
</dbReference>
<dbReference type="InterPro" id="IPR055235">
    <property type="entry name" value="ASD1_cat"/>
</dbReference>
<dbReference type="Pfam" id="PF22848">
    <property type="entry name" value="ASD1_dom"/>
    <property type="match status" value="1"/>
</dbReference>
<name>A0ABV6KZN1_9SPHI</name>
<evidence type="ECO:0000256" key="2">
    <source>
        <dbReference type="ARBA" id="ARBA00007186"/>
    </source>
</evidence>
<dbReference type="Gene3D" id="2.60.120.260">
    <property type="entry name" value="Galactose-binding domain-like"/>
    <property type="match status" value="1"/>
</dbReference>
<comment type="catalytic activity">
    <reaction evidence="1">
        <text>Hydrolysis of terminal non-reducing alpha-L-arabinofuranoside residues in alpha-L-arabinosides.</text>
        <dbReference type="EC" id="3.2.1.55"/>
    </reaction>
</comment>
<dbReference type="EMBL" id="JBHLTS010000004">
    <property type="protein sequence ID" value="MFC0512875.1"/>
    <property type="molecule type" value="Genomic_DNA"/>
</dbReference>
<accession>A0ABV6KZN1</accession>
<dbReference type="Proteomes" id="UP001589828">
    <property type="component" value="Unassembled WGS sequence"/>
</dbReference>
<keyword evidence="4 6" id="KW-0732">Signal</keyword>
<dbReference type="EC" id="3.2.1.55" evidence="3"/>
<dbReference type="PANTHER" id="PTHR31776:SF26">
    <property type="entry name" value="SECRETED ARABINOSIDASE"/>
    <property type="match status" value="1"/>
</dbReference>
<dbReference type="RefSeq" id="WP_377020751.1">
    <property type="nucleotide sequence ID" value="NZ_JBHLTS010000004.1"/>
</dbReference>
<dbReference type="Pfam" id="PF06964">
    <property type="entry name" value="Alpha-L-AF_C"/>
    <property type="match status" value="1"/>
</dbReference>
<feature type="domain" description="Alpha-L-arabinofuranosidase C-terminal" evidence="7">
    <location>
        <begin position="466"/>
        <end position="645"/>
    </location>
</feature>
<dbReference type="InterPro" id="IPR008979">
    <property type="entry name" value="Galactose-bd-like_sf"/>
</dbReference>
<dbReference type="PANTHER" id="PTHR31776">
    <property type="entry name" value="ALPHA-L-ARABINOFURANOSIDASE 1"/>
    <property type="match status" value="1"/>
</dbReference>
<comment type="caution">
    <text evidence="8">The sequence shown here is derived from an EMBL/GenBank/DDBJ whole genome shotgun (WGS) entry which is preliminary data.</text>
</comment>
<dbReference type="SUPFAM" id="SSF51445">
    <property type="entry name" value="(Trans)glycosidases"/>
    <property type="match status" value="1"/>
</dbReference>
<dbReference type="Gene3D" id="2.60.40.1180">
    <property type="entry name" value="Golgi alpha-mannosidase II"/>
    <property type="match status" value="1"/>
</dbReference>
<comment type="similarity">
    <text evidence="2">Belongs to the glycosyl hydrolase 51 family.</text>
</comment>
<dbReference type="Gene3D" id="3.20.20.80">
    <property type="entry name" value="Glycosidases"/>
    <property type="match status" value="1"/>
</dbReference>
<proteinExistence type="inferred from homology"/>
<dbReference type="SMART" id="SM00813">
    <property type="entry name" value="Alpha-L-AF_C"/>
    <property type="match status" value="1"/>
</dbReference>
<organism evidence="8 9">
    <name type="scientific">Mucilaginibacter angelicae</name>
    <dbReference type="NCBI Taxonomy" id="869718"/>
    <lineage>
        <taxon>Bacteria</taxon>
        <taxon>Pseudomonadati</taxon>
        <taxon>Bacteroidota</taxon>
        <taxon>Sphingobacteriia</taxon>
        <taxon>Sphingobacteriales</taxon>
        <taxon>Sphingobacteriaceae</taxon>
        <taxon>Mucilaginibacter</taxon>
    </lineage>
</organism>
<evidence type="ECO:0000313" key="9">
    <source>
        <dbReference type="Proteomes" id="UP001589828"/>
    </source>
</evidence>
<evidence type="ECO:0000259" key="7">
    <source>
        <dbReference type="SMART" id="SM00813"/>
    </source>
</evidence>
<protein>
    <recommendedName>
        <fullName evidence="3">non-reducing end alpha-L-arabinofuranosidase</fullName>
        <ecNumber evidence="3">3.2.1.55</ecNumber>
    </recommendedName>
</protein>
<gene>
    <name evidence="8" type="ORF">ACFFGT_01650</name>
</gene>
<dbReference type="InterPro" id="IPR017853">
    <property type="entry name" value="GH"/>
</dbReference>
<evidence type="ECO:0000256" key="1">
    <source>
        <dbReference type="ARBA" id="ARBA00001462"/>
    </source>
</evidence>
<dbReference type="InterPro" id="IPR013780">
    <property type="entry name" value="Glyco_hydro_b"/>
</dbReference>